<protein>
    <submittedName>
        <fullName evidence="2">Uncharacterized protein</fullName>
    </submittedName>
</protein>
<keyword evidence="3" id="KW-1185">Reference proteome</keyword>
<evidence type="ECO:0000256" key="1">
    <source>
        <dbReference type="SAM" id="SignalP"/>
    </source>
</evidence>
<dbReference type="EMBL" id="JBITGY010000035">
    <property type="protein sequence ID" value="MFI6505952.1"/>
    <property type="molecule type" value="Genomic_DNA"/>
</dbReference>
<dbReference type="RefSeq" id="WP_397092421.1">
    <property type="nucleotide sequence ID" value="NZ_JBITGY010000035.1"/>
</dbReference>
<evidence type="ECO:0000313" key="3">
    <source>
        <dbReference type="Proteomes" id="UP001612741"/>
    </source>
</evidence>
<comment type="caution">
    <text evidence="2">The sequence shown here is derived from an EMBL/GenBank/DDBJ whole genome shotgun (WGS) entry which is preliminary data.</text>
</comment>
<proteinExistence type="predicted"/>
<organism evidence="2 3">
    <name type="scientific">Nonomuraea typhae</name>
    <dbReference type="NCBI Taxonomy" id="2603600"/>
    <lineage>
        <taxon>Bacteria</taxon>
        <taxon>Bacillati</taxon>
        <taxon>Actinomycetota</taxon>
        <taxon>Actinomycetes</taxon>
        <taxon>Streptosporangiales</taxon>
        <taxon>Streptosporangiaceae</taxon>
        <taxon>Nonomuraea</taxon>
    </lineage>
</organism>
<feature type="chain" id="PRO_5046992476" evidence="1">
    <location>
        <begin position="31"/>
        <end position="140"/>
    </location>
</feature>
<dbReference type="Proteomes" id="UP001612741">
    <property type="component" value="Unassembled WGS sequence"/>
</dbReference>
<gene>
    <name evidence="2" type="ORF">ACIBG2_51895</name>
</gene>
<name>A0ABW7ZDE0_9ACTN</name>
<evidence type="ECO:0000313" key="2">
    <source>
        <dbReference type="EMBL" id="MFI6505952.1"/>
    </source>
</evidence>
<keyword evidence="1" id="KW-0732">Signal</keyword>
<accession>A0ABW7ZDE0</accession>
<feature type="signal peptide" evidence="1">
    <location>
        <begin position="1"/>
        <end position="30"/>
    </location>
</feature>
<reference evidence="2 3" key="1">
    <citation type="submission" date="2024-10" db="EMBL/GenBank/DDBJ databases">
        <title>The Natural Products Discovery Center: Release of the First 8490 Sequenced Strains for Exploring Actinobacteria Biosynthetic Diversity.</title>
        <authorList>
            <person name="Kalkreuter E."/>
            <person name="Kautsar S.A."/>
            <person name="Yang D."/>
            <person name="Bader C.D."/>
            <person name="Teijaro C.N."/>
            <person name="Fluegel L."/>
            <person name="Davis C.M."/>
            <person name="Simpson J.R."/>
            <person name="Lauterbach L."/>
            <person name="Steele A.D."/>
            <person name="Gui C."/>
            <person name="Meng S."/>
            <person name="Li G."/>
            <person name="Viehrig K."/>
            <person name="Ye F."/>
            <person name="Su P."/>
            <person name="Kiefer A.F."/>
            <person name="Nichols A."/>
            <person name="Cepeda A.J."/>
            <person name="Yan W."/>
            <person name="Fan B."/>
            <person name="Jiang Y."/>
            <person name="Adhikari A."/>
            <person name="Zheng C.-J."/>
            <person name="Schuster L."/>
            <person name="Cowan T.M."/>
            <person name="Smanski M.J."/>
            <person name="Chevrette M.G."/>
            <person name="De Carvalho L.P.S."/>
            <person name="Shen B."/>
        </authorList>
    </citation>
    <scope>NUCLEOTIDE SEQUENCE [LARGE SCALE GENOMIC DNA]</scope>
    <source>
        <strain evidence="2 3">NPDC050545</strain>
    </source>
</reference>
<sequence>MRTWRNLSKLATAAVLVTVLALSGSSAASAEESRALTCGSQVWLDGIRALAISENGRDEVYMLDGNGNKIWPAGAAYVSMAVNQRVEVDKCVPANAFLALWEEDTAGFDDSLGGVSLIGDVTRDYTFIGGGGSYRLGVIA</sequence>